<dbReference type="SUPFAM" id="SSF54928">
    <property type="entry name" value="RNA-binding domain, RBD"/>
    <property type="match status" value="2"/>
</dbReference>
<dbReference type="Pfam" id="PF00076">
    <property type="entry name" value="RRM_1"/>
    <property type="match status" value="2"/>
</dbReference>
<dbReference type="GO" id="GO:0098534">
    <property type="term" value="P:centriole assembly"/>
    <property type="evidence" value="ECO:0007669"/>
    <property type="project" value="UniProtKB-ARBA"/>
</dbReference>
<dbReference type="Proteomes" id="UP000694556">
    <property type="component" value="Unassembled WGS sequence"/>
</dbReference>
<keyword evidence="7" id="KW-0539">Nucleus</keyword>
<dbReference type="InterPro" id="IPR050907">
    <property type="entry name" value="SRSF"/>
</dbReference>
<evidence type="ECO:0000256" key="8">
    <source>
        <dbReference type="ARBA" id="ARBA00067851"/>
    </source>
</evidence>
<dbReference type="InterPro" id="IPR012677">
    <property type="entry name" value="Nucleotide-bd_a/b_plait_sf"/>
</dbReference>
<reference evidence="13" key="1">
    <citation type="submission" date="2025-08" db="UniProtKB">
        <authorList>
            <consortium name="Ensembl"/>
        </authorList>
    </citation>
    <scope>IDENTIFICATION</scope>
</reference>
<accession>A0A8C3CGS6</accession>
<evidence type="ECO:0000256" key="5">
    <source>
        <dbReference type="ARBA" id="ARBA00022737"/>
    </source>
</evidence>
<evidence type="ECO:0000256" key="9">
    <source>
        <dbReference type="ARBA" id="ARBA00075694"/>
    </source>
</evidence>
<comment type="subcellular location">
    <subcellularLocation>
        <location evidence="2">Cytoplasm</location>
    </subcellularLocation>
    <subcellularLocation>
        <location evidence="1">Nucleus</location>
    </subcellularLocation>
</comment>
<evidence type="ECO:0000313" key="13">
    <source>
        <dbReference type="Ensembl" id="ENSCMMP00000020422.1"/>
    </source>
</evidence>
<name>A0A8C3CGS6_CAIMO</name>
<feature type="region of interest" description="Disordered" evidence="11">
    <location>
        <begin position="1"/>
        <end position="43"/>
    </location>
</feature>
<evidence type="ECO:0000256" key="3">
    <source>
        <dbReference type="ARBA" id="ARBA00022490"/>
    </source>
</evidence>
<keyword evidence="6 10" id="KW-0694">RNA-binding</keyword>
<dbReference type="GO" id="GO:0005737">
    <property type="term" value="C:cytoplasm"/>
    <property type="evidence" value="ECO:0007669"/>
    <property type="project" value="UniProtKB-SubCell"/>
</dbReference>
<dbReference type="GO" id="GO:0005634">
    <property type="term" value="C:nucleus"/>
    <property type="evidence" value="ECO:0007669"/>
    <property type="project" value="UniProtKB-SubCell"/>
</dbReference>
<dbReference type="InterPro" id="IPR035979">
    <property type="entry name" value="RBD_domain_sf"/>
</dbReference>
<feature type="region of interest" description="Disordered" evidence="11">
    <location>
        <begin position="754"/>
        <end position="782"/>
    </location>
</feature>
<evidence type="ECO:0000256" key="2">
    <source>
        <dbReference type="ARBA" id="ARBA00004496"/>
    </source>
</evidence>
<feature type="compositionally biased region" description="Pro residues" evidence="11">
    <location>
        <begin position="9"/>
        <end position="18"/>
    </location>
</feature>
<protein>
    <recommendedName>
        <fullName evidence="8">RNA-binding protein 14</fullName>
    </recommendedName>
    <alternativeName>
        <fullName evidence="9">RNA-binding motif protein 14</fullName>
    </alternativeName>
</protein>
<sequence>MCNKVLSPPRSPLSPPQNRPRDSFKSGRALARPRPLTAARPNGLRARWGGAGLLLGNSRGLKRELRARMRGEVGGKAARVRSARSPLPLSAEVRPPFCEAAALPLPLPAPRSPLPSAAAMRPGIKLFVGNVPEEATAEELSELFAGAAGPVLGIALMKQFAFVHLRDEAAAARAIAQLNGHQLHGRRIVVEPSRPRPTNTCKIFVGNVSAACTSGELRSLFQQYGTVVECDVVKDYAFVHMENEADAKVAIENLNGKEVKGRRVNVELSTNVQKKGMGPAVQAGVVVDKNKRIGLEYREKFQPKIEGFEQRRVADAAFPSAAAGYAASSSSSLYDYQQRFGTAAAGKYDGFDPQARPSSPAYFGRDRSPLRRSPTRAGGYSAVTLPMTAQPAAYRAQPSASLGAAYRAQPSASLGMAYRPQPTTGQAAAYRAQPSASLGSAYRSQAAVALGASGAQPGANSLASYSAQPAAASYGVQPAAASQLSGYSVQSTALASSYGAQAASGYSATYGAQAAAAYGAQPAAGPTVSYGTQAVATHVASYGVQAATGHAASYGAQPLDGHAASYGAQAGAVLSVSYSAQAVAAHATSYGAQPMAGHAATAYSAQPVAGHSAYGAQPVAALSASYGAQPAAGHSASYGAQPAANLPASYGSQSAAAALSATYGAPAGSSLAASYGSQAAAASYKAQASAPLTAAYRAQASNSMAASYPAQQASSASLAAAYRAQPGSAYDGPSQLGQQAASYLGLSQAAAVAPPYERTRLSPPRSAGYDDPYKKSSALAKRYNSDRRLSDLSDYRRLADSPLAYRRSPTKSPLDYRRLPEAHADYARYSGGYGDYLPPARVHSGYQRRL</sequence>
<evidence type="ECO:0000256" key="7">
    <source>
        <dbReference type="ARBA" id="ARBA00023242"/>
    </source>
</evidence>
<reference evidence="13" key="2">
    <citation type="submission" date="2025-09" db="UniProtKB">
        <authorList>
            <consortium name="Ensembl"/>
        </authorList>
    </citation>
    <scope>IDENTIFICATION</scope>
</reference>
<proteinExistence type="predicted"/>
<dbReference type="Ensembl" id="ENSCMMT00000022395.1">
    <property type="protein sequence ID" value="ENSCMMP00000020422.1"/>
    <property type="gene ID" value="ENSCMMG00000012854.1"/>
</dbReference>
<dbReference type="PANTHER" id="PTHR23147">
    <property type="entry name" value="SERINE/ARGININE RICH SPLICING FACTOR"/>
    <property type="match status" value="1"/>
</dbReference>
<dbReference type="AlphaFoldDB" id="A0A8C3CGS6"/>
<dbReference type="Gene3D" id="3.30.70.330">
    <property type="match status" value="2"/>
</dbReference>
<evidence type="ECO:0000256" key="1">
    <source>
        <dbReference type="ARBA" id="ARBA00004123"/>
    </source>
</evidence>
<keyword evidence="14" id="KW-1185">Reference proteome</keyword>
<evidence type="ECO:0000256" key="10">
    <source>
        <dbReference type="PROSITE-ProRule" id="PRU00176"/>
    </source>
</evidence>
<feature type="domain" description="RRM" evidence="12">
    <location>
        <begin position="201"/>
        <end position="271"/>
    </location>
</feature>
<evidence type="ECO:0000313" key="14">
    <source>
        <dbReference type="Proteomes" id="UP000694556"/>
    </source>
</evidence>
<evidence type="ECO:0000256" key="11">
    <source>
        <dbReference type="SAM" id="MobiDB-lite"/>
    </source>
</evidence>
<dbReference type="InterPro" id="IPR034507">
    <property type="entry name" value="RBM14_RRM2"/>
</dbReference>
<keyword evidence="3" id="KW-0963">Cytoplasm</keyword>
<dbReference type="GO" id="GO:0003723">
    <property type="term" value="F:RNA binding"/>
    <property type="evidence" value="ECO:0007669"/>
    <property type="project" value="UniProtKB-UniRule"/>
</dbReference>
<dbReference type="GO" id="GO:0010467">
    <property type="term" value="P:gene expression"/>
    <property type="evidence" value="ECO:0007669"/>
    <property type="project" value="UniProtKB-ARBA"/>
</dbReference>
<feature type="compositionally biased region" description="Low complexity" evidence="11">
    <location>
        <begin position="28"/>
        <end position="43"/>
    </location>
</feature>
<feature type="domain" description="RRM" evidence="12">
    <location>
        <begin position="124"/>
        <end position="195"/>
    </location>
</feature>
<keyword evidence="4" id="KW-0597">Phosphoprotein</keyword>
<organism evidence="13 14">
    <name type="scientific">Cairina moschata</name>
    <name type="common">Muscovy duck</name>
    <dbReference type="NCBI Taxonomy" id="8855"/>
    <lineage>
        <taxon>Eukaryota</taxon>
        <taxon>Metazoa</taxon>
        <taxon>Chordata</taxon>
        <taxon>Craniata</taxon>
        <taxon>Vertebrata</taxon>
        <taxon>Euteleostomi</taxon>
        <taxon>Archelosauria</taxon>
        <taxon>Archosauria</taxon>
        <taxon>Dinosauria</taxon>
        <taxon>Saurischia</taxon>
        <taxon>Theropoda</taxon>
        <taxon>Coelurosauria</taxon>
        <taxon>Aves</taxon>
        <taxon>Neognathae</taxon>
        <taxon>Galloanserae</taxon>
        <taxon>Anseriformes</taxon>
        <taxon>Anatidae</taxon>
        <taxon>Anatinae</taxon>
        <taxon>Cairina</taxon>
    </lineage>
</organism>
<dbReference type="PROSITE" id="PS50102">
    <property type="entry name" value="RRM"/>
    <property type="match status" value="2"/>
</dbReference>
<dbReference type="InterPro" id="IPR000504">
    <property type="entry name" value="RRM_dom"/>
</dbReference>
<dbReference type="SMART" id="SM00360">
    <property type="entry name" value="RRM"/>
    <property type="match status" value="2"/>
</dbReference>
<evidence type="ECO:0000256" key="6">
    <source>
        <dbReference type="ARBA" id="ARBA00022884"/>
    </source>
</evidence>
<evidence type="ECO:0000259" key="12">
    <source>
        <dbReference type="PROSITE" id="PS50102"/>
    </source>
</evidence>
<feature type="region of interest" description="Disordered" evidence="11">
    <location>
        <begin position="346"/>
        <end position="381"/>
    </location>
</feature>
<dbReference type="CDD" id="cd12609">
    <property type="entry name" value="RRM2_CoAA"/>
    <property type="match status" value="1"/>
</dbReference>
<keyword evidence="5" id="KW-0677">Repeat</keyword>
<evidence type="ECO:0000256" key="4">
    <source>
        <dbReference type="ARBA" id="ARBA00022553"/>
    </source>
</evidence>
<dbReference type="FunFam" id="3.30.70.330:FF:000046">
    <property type="entry name" value="RNA-binding protein 14 isoform X1"/>
    <property type="match status" value="1"/>
</dbReference>